<dbReference type="Proteomes" id="UP000190130">
    <property type="component" value="Unassembled WGS sequence"/>
</dbReference>
<sequence>MTTIGTYRRRREAVYQNIRRPSAGGWKADLLHLFGSVLLLAVIVGARIWWHQP</sequence>
<gene>
    <name evidence="2" type="ORF">SAMN05660750_03519</name>
</gene>
<evidence type="ECO:0000313" key="2">
    <source>
        <dbReference type="EMBL" id="SKB99795.1"/>
    </source>
</evidence>
<keyword evidence="1" id="KW-0472">Membrane</keyword>
<protein>
    <submittedName>
        <fullName evidence="2">Uncharacterized protein</fullName>
    </submittedName>
</protein>
<reference evidence="2 3" key="1">
    <citation type="submission" date="2017-02" db="EMBL/GenBank/DDBJ databases">
        <authorList>
            <person name="Peterson S.W."/>
        </authorList>
    </citation>
    <scope>NUCLEOTIDE SEQUENCE [LARGE SCALE GENOMIC DNA]</scope>
    <source>
        <strain evidence="2 3">DSM 9653</strain>
    </source>
</reference>
<keyword evidence="1" id="KW-1133">Transmembrane helix</keyword>
<evidence type="ECO:0000313" key="3">
    <source>
        <dbReference type="Proteomes" id="UP000190130"/>
    </source>
</evidence>
<proteinExistence type="predicted"/>
<keyword evidence="1" id="KW-0812">Transmembrane</keyword>
<organism evidence="2 3">
    <name type="scientific">Bosea thiooxidans</name>
    <dbReference type="NCBI Taxonomy" id="53254"/>
    <lineage>
        <taxon>Bacteria</taxon>
        <taxon>Pseudomonadati</taxon>
        <taxon>Pseudomonadota</taxon>
        <taxon>Alphaproteobacteria</taxon>
        <taxon>Hyphomicrobiales</taxon>
        <taxon>Boseaceae</taxon>
        <taxon>Bosea</taxon>
    </lineage>
</organism>
<feature type="transmembrane region" description="Helical" evidence="1">
    <location>
        <begin position="30"/>
        <end position="50"/>
    </location>
</feature>
<dbReference type="RefSeq" id="WP_156367098.1">
    <property type="nucleotide sequence ID" value="NZ_FUYX01000010.1"/>
</dbReference>
<name>A0A1T5FUF3_9HYPH</name>
<dbReference type="AlphaFoldDB" id="A0A1T5FUF3"/>
<accession>A0A1T5FUF3</accession>
<evidence type="ECO:0000256" key="1">
    <source>
        <dbReference type="SAM" id="Phobius"/>
    </source>
</evidence>
<dbReference type="EMBL" id="FUYX01000010">
    <property type="protein sequence ID" value="SKB99795.1"/>
    <property type="molecule type" value="Genomic_DNA"/>
</dbReference>